<dbReference type="RefSeq" id="WP_094606920.1">
    <property type="nucleotide sequence ID" value="NZ_CP155573.1"/>
</dbReference>
<dbReference type="EMBL" id="CP155573">
    <property type="protein sequence ID" value="XFO68538.1"/>
    <property type="molecule type" value="Genomic_DNA"/>
</dbReference>
<name>A0ABZ3ISY1_9FIRM</name>
<accession>A0ABZ3ISY1</accession>
<gene>
    <name evidence="1" type="ORF">SPSIL_047610</name>
</gene>
<evidence type="ECO:0000313" key="1">
    <source>
        <dbReference type="EMBL" id="XFO68538.1"/>
    </source>
</evidence>
<sequence length="74" mass="8539">MNDENKLTLSYLLQLLEIDSLPGGQLLETFVLRSAAGLIQEHGEDWIREQRGRLVEELEFITKEIEKENTQPAQ</sequence>
<evidence type="ECO:0000313" key="2">
    <source>
        <dbReference type="Proteomes" id="UP000216752"/>
    </source>
</evidence>
<organism evidence="1 2">
    <name type="scientific">Sporomusa silvacetica DSM 10669</name>
    <dbReference type="NCBI Taxonomy" id="1123289"/>
    <lineage>
        <taxon>Bacteria</taxon>
        <taxon>Bacillati</taxon>
        <taxon>Bacillota</taxon>
        <taxon>Negativicutes</taxon>
        <taxon>Selenomonadales</taxon>
        <taxon>Sporomusaceae</taxon>
        <taxon>Sporomusa</taxon>
    </lineage>
</organism>
<proteinExistence type="predicted"/>
<protein>
    <submittedName>
        <fullName evidence="1">Uncharacterized protein</fullName>
    </submittedName>
</protein>
<reference evidence="1" key="1">
    <citation type="submission" date="2024-05" db="EMBL/GenBank/DDBJ databases">
        <title>Isolation and characterization of Sporomusa carbonis sp. nov., a carboxydotrophic hydrogenogen in the genus of Sporomusa isolated from a charcoal burning pile.</title>
        <authorList>
            <person name="Boeer T."/>
            <person name="Rosenbaum F."/>
            <person name="Eysell L."/>
            <person name="Mueller V."/>
            <person name="Daniel R."/>
            <person name="Poehlein A."/>
        </authorList>
    </citation>
    <scope>NUCLEOTIDE SEQUENCE [LARGE SCALE GENOMIC DNA]</scope>
    <source>
        <strain evidence="1">DSM 10669</strain>
    </source>
</reference>
<dbReference type="Proteomes" id="UP000216752">
    <property type="component" value="Chromosome"/>
</dbReference>
<keyword evidence="2" id="KW-1185">Reference proteome</keyword>